<sequence length="97" mass="12183">MKSKFLKYDRFNEEKASRRRWKFAYTVLLHESIRPRLASFKWENMKENLKRYKEYHEIYFKKLTHHANKSDQQQIIDLEKQIDIFNLIYIRRTAQIE</sequence>
<dbReference type="AlphaFoldDB" id="A0A816HMT5"/>
<feature type="non-terminal residue" evidence="1">
    <location>
        <position position="1"/>
    </location>
</feature>
<organism evidence="1 2">
    <name type="scientific">Adineta ricciae</name>
    <name type="common">Rotifer</name>
    <dbReference type="NCBI Taxonomy" id="249248"/>
    <lineage>
        <taxon>Eukaryota</taxon>
        <taxon>Metazoa</taxon>
        <taxon>Spiralia</taxon>
        <taxon>Gnathifera</taxon>
        <taxon>Rotifera</taxon>
        <taxon>Eurotatoria</taxon>
        <taxon>Bdelloidea</taxon>
        <taxon>Adinetida</taxon>
        <taxon>Adinetidae</taxon>
        <taxon>Adineta</taxon>
    </lineage>
</organism>
<dbReference type="EMBL" id="CAJNOR010020335">
    <property type="protein sequence ID" value="CAF1690425.1"/>
    <property type="molecule type" value="Genomic_DNA"/>
</dbReference>
<dbReference type="Proteomes" id="UP000663828">
    <property type="component" value="Unassembled WGS sequence"/>
</dbReference>
<reference evidence="1" key="1">
    <citation type="submission" date="2021-02" db="EMBL/GenBank/DDBJ databases">
        <authorList>
            <person name="Nowell W R."/>
        </authorList>
    </citation>
    <scope>NUCLEOTIDE SEQUENCE</scope>
</reference>
<evidence type="ECO:0000313" key="2">
    <source>
        <dbReference type="Proteomes" id="UP000663828"/>
    </source>
</evidence>
<protein>
    <submittedName>
        <fullName evidence="1">Uncharacterized protein</fullName>
    </submittedName>
</protein>
<proteinExistence type="predicted"/>
<evidence type="ECO:0000313" key="1">
    <source>
        <dbReference type="EMBL" id="CAF1690425.1"/>
    </source>
</evidence>
<accession>A0A816HMT5</accession>
<comment type="caution">
    <text evidence="1">The sequence shown here is derived from an EMBL/GenBank/DDBJ whole genome shotgun (WGS) entry which is preliminary data.</text>
</comment>
<gene>
    <name evidence="1" type="ORF">XAT740_LOCUS63737</name>
</gene>
<name>A0A816HMT5_ADIRI</name>
<keyword evidence="2" id="KW-1185">Reference proteome</keyword>